<comment type="caution">
    <text evidence="2">The sequence shown here is derived from an EMBL/GenBank/DDBJ whole genome shotgun (WGS) entry which is preliminary data.</text>
</comment>
<dbReference type="EMBL" id="BLXT01001920">
    <property type="protein sequence ID" value="GFN89292.1"/>
    <property type="molecule type" value="Genomic_DNA"/>
</dbReference>
<dbReference type="Proteomes" id="UP000735302">
    <property type="component" value="Unassembled WGS sequence"/>
</dbReference>
<accession>A0AAV3Z3U8</accession>
<sequence>MDKNSYGTVGGAVPNPQAAPPYLQTASAPPYPQTASAPPYPTQGPPGDKSMESYPPMGQASSYQGAPDHEEMSFPPLESMDAVPGYNNVGFDGVAIPPPSYQEAVGQRPEQEIFKSTGTITAEEARDAILEHAENQCCWSTGPAKDMEINDVISSSAYHYSLETFGESRNTKWVCEPFIGGNVYITGSPPGPWDIQATPPQMFKSSKIDMEVPNTASVKPCHKCYGQGRLRCSLCCGLGNRTCSRCGGSGHKTQFENGAERRVRCGCMGGRERCYSCHGTGMTECRKCKGRGNLRWYILLTVKWTNHLDSHVEQREDQRAMLPGELLTGVTGDMAFQETYPRVWPITTFPVPRINERSRELVTLHSTKFNMERILMQRQQVQTVPVTQVLYSYKGTSTSFFVFGHEHQVYAPDYPSKCCWGCSIL</sequence>
<dbReference type="PANTHER" id="PTHR48465:SF1">
    <property type="entry name" value="PROTEIN SSUH2 HOMOLOG"/>
    <property type="match status" value="1"/>
</dbReference>
<evidence type="ECO:0000313" key="2">
    <source>
        <dbReference type="EMBL" id="GFN89292.1"/>
    </source>
</evidence>
<reference evidence="2 3" key="1">
    <citation type="journal article" date="2021" name="Elife">
        <title>Chloroplast acquisition without the gene transfer in kleptoplastic sea slugs, Plakobranchus ocellatus.</title>
        <authorList>
            <person name="Maeda T."/>
            <person name="Takahashi S."/>
            <person name="Yoshida T."/>
            <person name="Shimamura S."/>
            <person name="Takaki Y."/>
            <person name="Nagai Y."/>
            <person name="Toyoda A."/>
            <person name="Suzuki Y."/>
            <person name="Arimoto A."/>
            <person name="Ishii H."/>
            <person name="Satoh N."/>
            <person name="Nishiyama T."/>
            <person name="Hasebe M."/>
            <person name="Maruyama T."/>
            <person name="Minagawa J."/>
            <person name="Obokata J."/>
            <person name="Shigenobu S."/>
        </authorList>
    </citation>
    <scope>NUCLEOTIDE SEQUENCE [LARGE SCALE GENOMIC DNA]</scope>
</reference>
<keyword evidence="3" id="KW-1185">Reference proteome</keyword>
<organism evidence="2 3">
    <name type="scientific">Plakobranchus ocellatus</name>
    <dbReference type="NCBI Taxonomy" id="259542"/>
    <lineage>
        <taxon>Eukaryota</taxon>
        <taxon>Metazoa</taxon>
        <taxon>Spiralia</taxon>
        <taxon>Lophotrochozoa</taxon>
        <taxon>Mollusca</taxon>
        <taxon>Gastropoda</taxon>
        <taxon>Heterobranchia</taxon>
        <taxon>Euthyneura</taxon>
        <taxon>Panpulmonata</taxon>
        <taxon>Sacoglossa</taxon>
        <taxon>Placobranchoidea</taxon>
        <taxon>Plakobranchidae</taxon>
        <taxon>Plakobranchus</taxon>
    </lineage>
</organism>
<feature type="region of interest" description="Disordered" evidence="1">
    <location>
        <begin position="1"/>
        <end position="69"/>
    </location>
</feature>
<evidence type="ECO:0000256" key="1">
    <source>
        <dbReference type="SAM" id="MobiDB-lite"/>
    </source>
</evidence>
<dbReference type="InterPro" id="IPR052789">
    <property type="entry name" value="SSUH2_homolog"/>
</dbReference>
<dbReference type="PANTHER" id="PTHR48465">
    <property type="entry name" value="PROTEIN SSUH2 HOMOLOG"/>
    <property type="match status" value="1"/>
</dbReference>
<proteinExistence type="predicted"/>
<gene>
    <name evidence="2" type="ORF">PoB_001579800</name>
</gene>
<dbReference type="AlphaFoldDB" id="A0AAV3Z3U8"/>
<evidence type="ECO:0000313" key="3">
    <source>
        <dbReference type="Proteomes" id="UP000735302"/>
    </source>
</evidence>
<name>A0AAV3Z3U8_9GAST</name>
<protein>
    <submittedName>
        <fullName evidence="2">Protein ssuh2 homolog</fullName>
    </submittedName>
</protein>